<dbReference type="Pfam" id="PF00149">
    <property type="entry name" value="Metallophos"/>
    <property type="match status" value="1"/>
</dbReference>
<keyword evidence="1" id="KW-0812">Transmembrane</keyword>
<keyword evidence="1" id="KW-0472">Membrane</keyword>
<dbReference type="SUPFAM" id="SSF56300">
    <property type="entry name" value="Metallo-dependent phosphatases"/>
    <property type="match status" value="1"/>
</dbReference>
<evidence type="ECO:0000313" key="3">
    <source>
        <dbReference type="EMBL" id="PZE22092.1"/>
    </source>
</evidence>
<keyword evidence="4" id="KW-1185">Reference proteome</keyword>
<dbReference type="PANTHER" id="PTHR43143:SF5">
    <property type="entry name" value="SECRETED PROTEIN"/>
    <property type="match status" value="1"/>
</dbReference>
<evidence type="ECO:0000259" key="2">
    <source>
        <dbReference type="Pfam" id="PF00149"/>
    </source>
</evidence>
<dbReference type="Proteomes" id="UP000214746">
    <property type="component" value="Unassembled WGS sequence"/>
</dbReference>
<dbReference type="InterPro" id="IPR051918">
    <property type="entry name" value="STPP_CPPED1"/>
</dbReference>
<dbReference type="InterPro" id="IPR029052">
    <property type="entry name" value="Metallo-depent_PP-like"/>
</dbReference>
<name>A0A2W1P2Y5_PAEXE</name>
<keyword evidence="1" id="KW-1133">Transmembrane helix</keyword>
<dbReference type="OrthoDB" id="9772095at2"/>
<dbReference type="Gene3D" id="3.60.21.10">
    <property type="match status" value="1"/>
</dbReference>
<proteinExistence type="predicted"/>
<dbReference type="InterPro" id="IPR004843">
    <property type="entry name" value="Calcineurin-like_PHP"/>
</dbReference>
<gene>
    <name evidence="3" type="ORF">CBW46_006795</name>
</gene>
<dbReference type="PANTHER" id="PTHR43143">
    <property type="entry name" value="METALLOPHOSPHOESTERASE, CALCINEURIN SUPERFAMILY"/>
    <property type="match status" value="1"/>
</dbReference>
<organism evidence="3 4">
    <name type="scientific">Paenibacillus xerothermodurans</name>
    <dbReference type="NCBI Taxonomy" id="1977292"/>
    <lineage>
        <taxon>Bacteria</taxon>
        <taxon>Bacillati</taxon>
        <taxon>Bacillota</taxon>
        <taxon>Bacilli</taxon>
        <taxon>Bacillales</taxon>
        <taxon>Paenibacillaceae</taxon>
        <taxon>Paenibacillus</taxon>
    </lineage>
</organism>
<feature type="domain" description="Calcineurin-like phosphoesterase" evidence="2">
    <location>
        <begin position="539"/>
        <end position="731"/>
    </location>
</feature>
<feature type="transmembrane region" description="Helical" evidence="1">
    <location>
        <begin position="12"/>
        <end position="33"/>
    </location>
</feature>
<dbReference type="RefSeq" id="WP_089199235.1">
    <property type="nucleotide sequence ID" value="NZ_NHRJ02000002.1"/>
</dbReference>
<accession>A0A2W1P2Y5</accession>
<dbReference type="Gene3D" id="2.60.40.10">
    <property type="entry name" value="Immunoglobulins"/>
    <property type="match status" value="1"/>
</dbReference>
<dbReference type="EMBL" id="NHRJ02000002">
    <property type="protein sequence ID" value="PZE22092.1"/>
    <property type="molecule type" value="Genomic_DNA"/>
</dbReference>
<dbReference type="InterPro" id="IPR013783">
    <property type="entry name" value="Ig-like_fold"/>
</dbReference>
<reference evidence="3" key="1">
    <citation type="submission" date="2018-06" db="EMBL/GenBank/DDBJ databases">
        <title>Paenibacillus xerothermodurans sp. nov. an extremely dry heat resistant spore forming bacterium isolated from the soil of Cape Canaveral, Florida.</title>
        <authorList>
            <person name="Seuylemezian A."/>
            <person name="Kaur N."/>
            <person name="Patil P."/>
            <person name="Patil P."/>
            <person name="Mayilraj S."/>
            <person name="Vaishampayan P."/>
        </authorList>
    </citation>
    <scope>NUCLEOTIDE SEQUENCE [LARGE SCALE GENOMIC DNA]</scope>
    <source>
        <strain evidence="3">ATCC 27380</strain>
    </source>
</reference>
<evidence type="ECO:0000313" key="4">
    <source>
        <dbReference type="Proteomes" id="UP000214746"/>
    </source>
</evidence>
<dbReference type="AlphaFoldDB" id="A0A2W1P2Y5"/>
<comment type="caution">
    <text evidence="3">The sequence shown here is derived from an EMBL/GenBank/DDBJ whole genome shotgun (WGS) entry which is preliminary data.</text>
</comment>
<dbReference type="GO" id="GO:0016787">
    <property type="term" value="F:hydrolase activity"/>
    <property type="evidence" value="ECO:0007669"/>
    <property type="project" value="InterPro"/>
</dbReference>
<evidence type="ECO:0000256" key="1">
    <source>
        <dbReference type="SAM" id="Phobius"/>
    </source>
</evidence>
<protein>
    <submittedName>
        <fullName evidence="3">Metallophosphoesterase</fullName>
    </submittedName>
</protein>
<sequence length="876" mass="98098">MNTQHIRTGQKLMITLAVICSVITLVWLVRWTVFDKPGVRQLSAEDTSFSLSLDDGDFVQGSKTILATASSAEQEMELLIDGIKAPLKPVMEQQALLTLEVSDLESGNGYVNAVWFNGARIHTFNENMTTFTKVLIPVPADLLKPGENEVIMRSGSTVSPEDEAMEHDDWRFRSLKFELGDGTVLEAPAYNTSTTYVVGDGSPSSRLPNSLEKRFTFTIKDEKFRAYYHIWDTRQLPEGAHQVELIADEPTGKKSKAVTVQVDNTAPSVQIVSPAEGNTYKNSVNISLKVNDAGSGTADTVVKLDGKVIVLPEEVLTEKLTAGAHKLEVMTSDKAGNETEAAVSFQVIDEMPKPPLAVHPADLSVVDADRTELSVQVSDTADDALDVSFYKARRFDLGQAVAHAAFSHAADREPPLQMVLDGENALSAAERSLVASRDGQYLVNNDKERFPYHRFSIEVGDNLTGDDEVVWSGHSLPERLVTMYLWNHDKSVWEDMDSNKGTEDFTLHGKLSPPFIRNGRVEVLIQDRIPTAEDYDFAFLWMSDTQYYAEKYPNIFDRMIEWAVANWKQRKLSYLIHTGDIVNNWNSKEEWERASGSMRNLDDAGIPYGVVAGNHDVAYDAGIYDDYWKYFGRDRFIGQPTFSGDLNNNRDHYDLVSVNGNDFVIIYLGWLIDQKTFDWADAVLKKHADRNAIIATHEYLKPNKAYYGQGQQIWDELVVPNSNVFMVLGGHNPGVAHNVKKIGDRHVLEMLSDYQNGPEGGQGFMRLLQFDLGTSQLFVNTYSPYLNKHNFFKPEDDELVLPITLKPIEKQVATDYIAVYSRTHDLIGEVHEIPSGGTATVAYHGLAPGQTHHWFAVARDQYGGQSRSEVYSFHTK</sequence>